<keyword evidence="4" id="KW-0808">Transferase</keyword>
<dbReference type="SUPFAM" id="SSF47384">
    <property type="entry name" value="Homodimeric domain of signal transducing histidine kinase"/>
    <property type="match status" value="1"/>
</dbReference>
<dbReference type="SUPFAM" id="SSF55874">
    <property type="entry name" value="ATPase domain of HSP90 chaperone/DNA topoisomerase II/histidine kinase"/>
    <property type="match status" value="1"/>
</dbReference>
<feature type="modified residue" description="4-aspartylphosphate" evidence="6">
    <location>
        <position position="438"/>
    </location>
</feature>
<dbReference type="STRING" id="1895771.BGO89_11285"/>
<dbReference type="SMART" id="SM00387">
    <property type="entry name" value="HATPase_c"/>
    <property type="match status" value="1"/>
</dbReference>
<dbReference type="Pfam" id="PF08447">
    <property type="entry name" value="PAS_3"/>
    <property type="match status" value="1"/>
</dbReference>
<dbReference type="InterPro" id="IPR003594">
    <property type="entry name" value="HATPase_dom"/>
</dbReference>
<dbReference type="SUPFAM" id="SSF52172">
    <property type="entry name" value="CheY-like"/>
    <property type="match status" value="1"/>
</dbReference>
<dbReference type="Gene3D" id="3.30.565.10">
    <property type="entry name" value="Histidine kinase-like ATPase, C-terminal domain"/>
    <property type="match status" value="1"/>
</dbReference>
<dbReference type="InterPro" id="IPR000014">
    <property type="entry name" value="PAS"/>
</dbReference>
<dbReference type="InterPro" id="IPR036097">
    <property type="entry name" value="HisK_dim/P_sf"/>
</dbReference>
<dbReference type="GO" id="GO:0005886">
    <property type="term" value="C:plasma membrane"/>
    <property type="evidence" value="ECO:0007669"/>
    <property type="project" value="TreeGrafter"/>
</dbReference>
<dbReference type="FunFam" id="3.30.565.10:FF:000010">
    <property type="entry name" value="Sensor histidine kinase RcsC"/>
    <property type="match status" value="1"/>
</dbReference>
<dbReference type="SMART" id="SM00086">
    <property type="entry name" value="PAC"/>
    <property type="match status" value="1"/>
</dbReference>
<evidence type="ECO:0000313" key="12">
    <source>
        <dbReference type="Proteomes" id="UP000184233"/>
    </source>
</evidence>
<dbReference type="InterPro" id="IPR013655">
    <property type="entry name" value="PAS_fold_3"/>
</dbReference>
<dbReference type="SMART" id="SM00091">
    <property type="entry name" value="PAS"/>
    <property type="match status" value="1"/>
</dbReference>
<proteinExistence type="predicted"/>
<dbReference type="EMBL" id="MKVH01000024">
    <property type="protein sequence ID" value="OJX57083.1"/>
    <property type="molecule type" value="Genomic_DNA"/>
</dbReference>
<evidence type="ECO:0000256" key="3">
    <source>
        <dbReference type="ARBA" id="ARBA00022553"/>
    </source>
</evidence>
<dbReference type="InterPro" id="IPR003661">
    <property type="entry name" value="HisK_dim/P_dom"/>
</dbReference>
<dbReference type="PANTHER" id="PTHR43047:SF72">
    <property type="entry name" value="OSMOSENSING HISTIDINE PROTEIN KINASE SLN1"/>
    <property type="match status" value="1"/>
</dbReference>
<comment type="catalytic activity">
    <reaction evidence="1">
        <text>ATP + protein L-histidine = ADP + protein N-phospho-L-histidine.</text>
        <dbReference type="EC" id="2.7.13.3"/>
    </reaction>
</comment>
<keyword evidence="3 6" id="KW-0597">Phosphoprotein</keyword>
<feature type="domain" description="Histidine kinase" evidence="7">
    <location>
        <begin position="146"/>
        <end position="367"/>
    </location>
</feature>
<dbReference type="GO" id="GO:0009927">
    <property type="term" value="F:histidine phosphotransfer kinase activity"/>
    <property type="evidence" value="ECO:0007669"/>
    <property type="project" value="TreeGrafter"/>
</dbReference>
<dbReference type="CDD" id="cd16922">
    <property type="entry name" value="HATPase_EvgS-ArcB-TorS-like"/>
    <property type="match status" value="1"/>
</dbReference>
<dbReference type="PANTHER" id="PTHR43047">
    <property type="entry name" value="TWO-COMPONENT HISTIDINE PROTEIN KINASE"/>
    <property type="match status" value="1"/>
</dbReference>
<dbReference type="PROSITE" id="PS50112">
    <property type="entry name" value="PAS"/>
    <property type="match status" value="1"/>
</dbReference>
<feature type="domain" description="PAC" evidence="10">
    <location>
        <begin position="83"/>
        <end position="135"/>
    </location>
</feature>
<evidence type="ECO:0000256" key="1">
    <source>
        <dbReference type="ARBA" id="ARBA00000085"/>
    </source>
</evidence>
<dbReference type="CDD" id="cd00130">
    <property type="entry name" value="PAS"/>
    <property type="match status" value="1"/>
</dbReference>
<protein>
    <recommendedName>
        <fullName evidence="2">histidine kinase</fullName>
        <ecNumber evidence="2">2.7.13.3</ecNumber>
    </recommendedName>
</protein>
<feature type="domain" description="Response regulatory" evidence="8">
    <location>
        <begin position="389"/>
        <end position="503"/>
    </location>
</feature>
<accession>A0A1M3KXH6</accession>
<dbReference type="SUPFAM" id="SSF55785">
    <property type="entry name" value="PYP-like sensor domain (PAS domain)"/>
    <property type="match status" value="1"/>
</dbReference>
<evidence type="ECO:0000313" key="11">
    <source>
        <dbReference type="EMBL" id="OJX57083.1"/>
    </source>
</evidence>
<evidence type="ECO:0000256" key="5">
    <source>
        <dbReference type="ARBA" id="ARBA00022777"/>
    </source>
</evidence>
<dbReference type="SMART" id="SM00388">
    <property type="entry name" value="HisKA"/>
    <property type="match status" value="1"/>
</dbReference>
<dbReference type="GO" id="GO:0000155">
    <property type="term" value="F:phosphorelay sensor kinase activity"/>
    <property type="evidence" value="ECO:0007669"/>
    <property type="project" value="InterPro"/>
</dbReference>
<dbReference type="PRINTS" id="PR00344">
    <property type="entry name" value="BCTRLSENSOR"/>
</dbReference>
<dbReference type="InterPro" id="IPR004358">
    <property type="entry name" value="Sig_transdc_His_kin-like_C"/>
</dbReference>
<keyword evidence="5" id="KW-0418">Kinase</keyword>
<dbReference type="Gene3D" id="1.10.287.130">
    <property type="match status" value="1"/>
</dbReference>
<dbReference type="Pfam" id="PF02518">
    <property type="entry name" value="HATPase_c"/>
    <property type="match status" value="1"/>
</dbReference>
<dbReference type="PROSITE" id="PS50113">
    <property type="entry name" value="PAC"/>
    <property type="match status" value="1"/>
</dbReference>
<dbReference type="PROSITE" id="PS50109">
    <property type="entry name" value="HIS_KIN"/>
    <property type="match status" value="1"/>
</dbReference>
<dbReference type="Proteomes" id="UP000184233">
    <property type="component" value="Unassembled WGS sequence"/>
</dbReference>
<dbReference type="InterPro" id="IPR000700">
    <property type="entry name" value="PAS-assoc_C"/>
</dbReference>
<dbReference type="InterPro" id="IPR011006">
    <property type="entry name" value="CheY-like_superfamily"/>
</dbReference>
<dbReference type="PROSITE" id="PS50110">
    <property type="entry name" value="RESPONSE_REGULATORY"/>
    <property type="match status" value="1"/>
</dbReference>
<dbReference type="InterPro" id="IPR001789">
    <property type="entry name" value="Sig_transdc_resp-reg_receiver"/>
</dbReference>
<dbReference type="Pfam" id="PF00512">
    <property type="entry name" value="HisKA"/>
    <property type="match status" value="1"/>
</dbReference>
<evidence type="ECO:0000259" key="7">
    <source>
        <dbReference type="PROSITE" id="PS50109"/>
    </source>
</evidence>
<dbReference type="Gene3D" id="3.30.450.20">
    <property type="entry name" value="PAS domain"/>
    <property type="match status" value="1"/>
</dbReference>
<dbReference type="Pfam" id="PF00072">
    <property type="entry name" value="Response_reg"/>
    <property type="match status" value="1"/>
</dbReference>
<dbReference type="CDD" id="cd00082">
    <property type="entry name" value="HisKA"/>
    <property type="match status" value="1"/>
</dbReference>
<evidence type="ECO:0000256" key="2">
    <source>
        <dbReference type="ARBA" id="ARBA00012438"/>
    </source>
</evidence>
<dbReference type="CDD" id="cd17546">
    <property type="entry name" value="REC_hyHK_CKI1_RcsC-like"/>
    <property type="match status" value="1"/>
</dbReference>
<comment type="caution">
    <text evidence="11">The sequence shown here is derived from an EMBL/GenBank/DDBJ whole genome shotgun (WGS) entry which is preliminary data.</text>
</comment>
<evidence type="ECO:0000259" key="9">
    <source>
        <dbReference type="PROSITE" id="PS50112"/>
    </source>
</evidence>
<dbReference type="AlphaFoldDB" id="A0A1M3KXH6"/>
<dbReference type="InterPro" id="IPR036890">
    <property type="entry name" value="HATPase_C_sf"/>
</dbReference>
<evidence type="ECO:0000256" key="4">
    <source>
        <dbReference type="ARBA" id="ARBA00022679"/>
    </source>
</evidence>
<dbReference type="InterPro" id="IPR005467">
    <property type="entry name" value="His_kinase_dom"/>
</dbReference>
<dbReference type="InterPro" id="IPR001610">
    <property type="entry name" value="PAC"/>
</dbReference>
<reference evidence="11 12" key="1">
    <citation type="submission" date="2016-09" db="EMBL/GenBank/DDBJ databases">
        <title>Genome-resolved meta-omics ties microbial dynamics to process performance in biotechnology for thiocyanate degradation.</title>
        <authorList>
            <person name="Kantor R.S."/>
            <person name="Huddy R.J."/>
            <person name="Iyer R."/>
            <person name="Thomas B.C."/>
            <person name="Brown C.T."/>
            <person name="Anantharaman K."/>
            <person name="Tringe S."/>
            <person name="Hettich R.L."/>
            <person name="Harrison S.T."/>
            <person name="Banfield J.F."/>
        </authorList>
    </citation>
    <scope>NUCLEOTIDE SEQUENCE [LARGE SCALE GENOMIC DNA]</scope>
    <source>
        <strain evidence="11">59-99</strain>
    </source>
</reference>
<dbReference type="SMART" id="SM00448">
    <property type="entry name" value="REC"/>
    <property type="match status" value="1"/>
</dbReference>
<gene>
    <name evidence="11" type="ORF">BGO89_11285</name>
</gene>
<dbReference type="Gene3D" id="3.40.50.2300">
    <property type="match status" value="1"/>
</dbReference>
<dbReference type="InterPro" id="IPR035965">
    <property type="entry name" value="PAS-like_dom_sf"/>
</dbReference>
<feature type="domain" description="PAS" evidence="9">
    <location>
        <begin position="10"/>
        <end position="80"/>
    </location>
</feature>
<organism evidence="11 12">
    <name type="scientific">Candidatus Kapaibacterium thiocyanatum</name>
    <dbReference type="NCBI Taxonomy" id="1895771"/>
    <lineage>
        <taxon>Bacteria</taxon>
        <taxon>Pseudomonadati</taxon>
        <taxon>Candidatus Kapaibacteriota</taxon>
        <taxon>Candidatus Kapaibacteriia</taxon>
        <taxon>Candidatus Kapaibacteriales</taxon>
        <taxon>Candidatus Kapaibacteriaceae</taxon>
        <taxon>Candidatus Kapaibacterium</taxon>
    </lineage>
</organism>
<evidence type="ECO:0000259" key="8">
    <source>
        <dbReference type="PROSITE" id="PS50110"/>
    </source>
</evidence>
<evidence type="ECO:0000256" key="6">
    <source>
        <dbReference type="PROSITE-ProRule" id="PRU00169"/>
    </source>
</evidence>
<sequence>MISLDRSGMSNADTIAALDDLPVGIFLSDRDGQCTYVNKAWVQVTGLSMDESLGLGWFKAIHPDDMASVLKAKAQSEKTKTAYSLTYRIILPTGEIRYLHVTSTPQTDDDGALRLVIGSVLDITREERLRQQLEQENRSKSDFIARMSHEFRTPLNSILSICHLLQLEQLSAAQLEYVDMLQFSTKNLLDLINDILTLNQVEAGGITLNPETFGLHDLIDTFCAPLAIKAREHGTELTVAYMGEVPFMVIGDPIRFGQILNNLISNAVKFTKDGIIRVEVQVRERDDLTVTLAVTVRDTGIGISREELPHVFDRFRQANPSISKQYGGTGLGLAISRELAQMFGGDITVTSELGKGSSVTAVLRFGVVSPMAVTTDDRPTSQRPLEGKRILLAEDHSLNARLMRRIMEPWGARLVVAENGLEAVDIYRKEGADLVVMDLVMPLMDGLEAAMNIRKTDPDVPIIALTATSTDKARILANKAGMNGVLPKPFEPAELLRMILEHLR</sequence>
<dbReference type="EC" id="2.7.13.3" evidence="2"/>
<dbReference type="NCBIfam" id="TIGR00229">
    <property type="entry name" value="sensory_box"/>
    <property type="match status" value="1"/>
</dbReference>
<evidence type="ECO:0000259" key="10">
    <source>
        <dbReference type="PROSITE" id="PS50113"/>
    </source>
</evidence>
<name>A0A1M3KXH6_9BACT</name>